<feature type="region of interest" description="Disordered" evidence="1">
    <location>
        <begin position="112"/>
        <end position="223"/>
    </location>
</feature>
<protein>
    <submittedName>
        <fullName evidence="2">Uncharacterized protein</fullName>
    </submittedName>
</protein>
<name>A0AAD6WMD2_9AGAR</name>
<keyword evidence="3" id="KW-1185">Reference proteome</keyword>
<dbReference type="AlphaFoldDB" id="A0AAD6WMD2"/>
<feature type="compositionally biased region" description="Basic residues" evidence="1">
    <location>
        <begin position="176"/>
        <end position="188"/>
    </location>
</feature>
<feature type="compositionally biased region" description="Basic and acidic residues" evidence="1">
    <location>
        <begin position="34"/>
        <end position="43"/>
    </location>
</feature>
<comment type="caution">
    <text evidence="2">The sequence shown here is derived from an EMBL/GenBank/DDBJ whole genome shotgun (WGS) entry which is preliminary data.</text>
</comment>
<evidence type="ECO:0000313" key="2">
    <source>
        <dbReference type="EMBL" id="KAJ7017840.1"/>
    </source>
</evidence>
<sequence>MSAALTPHLRAADMLLVGGPRPHSGTHTPLAQPHEAKKNDWDQHEPVEQISARHITVGAALVVGEVVALGREKKRASKGGKETSQRDIEAAVVPYNALDLPIHRALGTYRDDSTARASVKRGHVEALAAPPPRVRRRRSTDEDRQVHRARAGGTTSGPPAAPYAHPRPPDTSLVRARTHPGKARRGRHPSAAPHPPSTTHSAANATHRQQRLAARTTDSPLAP</sequence>
<evidence type="ECO:0000313" key="3">
    <source>
        <dbReference type="Proteomes" id="UP001218188"/>
    </source>
</evidence>
<dbReference type="EMBL" id="JARJCM010000376">
    <property type="protein sequence ID" value="KAJ7017840.1"/>
    <property type="molecule type" value="Genomic_DNA"/>
</dbReference>
<accession>A0AAD6WMD2</accession>
<feature type="region of interest" description="Disordered" evidence="1">
    <location>
        <begin position="16"/>
        <end position="43"/>
    </location>
</feature>
<evidence type="ECO:0000256" key="1">
    <source>
        <dbReference type="SAM" id="MobiDB-lite"/>
    </source>
</evidence>
<reference evidence="2" key="1">
    <citation type="submission" date="2023-03" db="EMBL/GenBank/DDBJ databases">
        <title>Massive genome expansion in bonnet fungi (Mycena s.s.) driven by repeated elements and novel gene families across ecological guilds.</title>
        <authorList>
            <consortium name="Lawrence Berkeley National Laboratory"/>
            <person name="Harder C.B."/>
            <person name="Miyauchi S."/>
            <person name="Viragh M."/>
            <person name="Kuo A."/>
            <person name="Thoen E."/>
            <person name="Andreopoulos B."/>
            <person name="Lu D."/>
            <person name="Skrede I."/>
            <person name="Drula E."/>
            <person name="Henrissat B."/>
            <person name="Morin E."/>
            <person name="Kohler A."/>
            <person name="Barry K."/>
            <person name="LaButti K."/>
            <person name="Morin E."/>
            <person name="Salamov A."/>
            <person name="Lipzen A."/>
            <person name="Mereny Z."/>
            <person name="Hegedus B."/>
            <person name="Baldrian P."/>
            <person name="Stursova M."/>
            <person name="Weitz H."/>
            <person name="Taylor A."/>
            <person name="Grigoriev I.V."/>
            <person name="Nagy L.G."/>
            <person name="Martin F."/>
            <person name="Kauserud H."/>
        </authorList>
    </citation>
    <scope>NUCLEOTIDE SEQUENCE</scope>
    <source>
        <strain evidence="2">CBHHK200</strain>
    </source>
</reference>
<gene>
    <name evidence="2" type="ORF">C8F04DRAFT_1199867</name>
</gene>
<dbReference type="Proteomes" id="UP001218188">
    <property type="component" value="Unassembled WGS sequence"/>
</dbReference>
<feature type="compositionally biased region" description="Polar residues" evidence="1">
    <location>
        <begin position="197"/>
        <end position="207"/>
    </location>
</feature>
<proteinExistence type="predicted"/>
<organism evidence="2 3">
    <name type="scientific">Mycena alexandri</name>
    <dbReference type="NCBI Taxonomy" id="1745969"/>
    <lineage>
        <taxon>Eukaryota</taxon>
        <taxon>Fungi</taxon>
        <taxon>Dikarya</taxon>
        <taxon>Basidiomycota</taxon>
        <taxon>Agaricomycotina</taxon>
        <taxon>Agaricomycetes</taxon>
        <taxon>Agaricomycetidae</taxon>
        <taxon>Agaricales</taxon>
        <taxon>Marasmiineae</taxon>
        <taxon>Mycenaceae</taxon>
        <taxon>Mycena</taxon>
    </lineage>
</organism>